<reference evidence="3" key="1">
    <citation type="journal article" date="2019" name="Sci. Rep.">
        <title>Draft genome of Tanacetum cinerariifolium, the natural source of mosquito coil.</title>
        <authorList>
            <person name="Yamashiro T."/>
            <person name="Shiraishi A."/>
            <person name="Satake H."/>
            <person name="Nakayama K."/>
        </authorList>
    </citation>
    <scope>NUCLEOTIDE SEQUENCE</scope>
</reference>
<dbReference type="EMBL" id="BKCJ010000091">
    <property type="protein sequence ID" value="GEU29695.1"/>
    <property type="molecule type" value="Genomic_DNA"/>
</dbReference>
<feature type="region of interest" description="Disordered" evidence="2">
    <location>
        <begin position="67"/>
        <end position="97"/>
    </location>
</feature>
<comment type="caution">
    <text evidence="3">The sequence shown here is derived from an EMBL/GenBank/DDBJ whole genome shotgun (WGS) entry which is preliminary data.</text>
</comment>
<accession>A0A699GNQ2</accession>
<name>A0A699GNQ2_TANCI</name>
<feature type="coiled-coil region" evidence="1">
    <location>
        <begin position="200"/>
        <end position="227"/>
    </location>
</feature>
<sequence length="465" mass="53373">MEHLDDLTDFVPPTPHNLPLSGGHTPRRRTNYSRQSDYQIKIESQEARKEKPGKAIKRRLFKGRVKTFTNKSLGEDAPKQGRNDDKTEKLNLTDGADTKVIIEEKGSGEKGGSTADQVSIARPEVSVASVPVNVSAATPSTPSTTTTIFGDGDLTIAQNLIKLRSEKAKVKGVAFRDVEEPPRLTRSTTTLQPLPTIDPKDKAQRIYEEELAEFDKAQKEKQKQEEATIAVWTEEFDEIQARIDVDHELTELQKLYQKEQKWINDFVLMDSKKEEKKLVEPKSKGKKGKRIKRVADSAIKQKYSKKQKMIQESTKSDEEEPADYEHEKEELRMWLTVVLDKEETVDPKILSTKYPIINWESQNLRNVDMEDLHVYKIIRENGNISYHKPLSSMMRKFNRQDLVDLHKLVLKRFEVNTPKAGNCMKLWSLYIADGWYFKLLQHASREKVSSHQGNGKEDVKLEARS</sequence>
<dbReference type="AlphaFoldDB" id="A0A699GNQ2"/>
<organism evidence="3">
    <name type="scientific">Tanacetum cinerariifolium</name>
    <name type="common">Dalmatian daisy</name>
    <name type="synonym">Chrysanthemum cinerariifolium</name>
    <dbReference type="NCBI Taxonomy" id="118510"/>
    <lineage>
        <taxon>Eukaryota</taxon>
        <taxon>Viridiplantae</taxon>
        <taxon>Streptophyta</taxon>
        <taxon>Embryophyta</taxon>
        <taxon>Tracheophyta</taxon>
        <taxon>Spermatophyta</taxon>
        <taxon>Magnoliopsida</taxon>
        <taxon>eudicotyledons</taxon>
        <taxon>Gunneridae</taxon>
        <taxon>Pentapetalae</taxon>
        <taxon>asterids</taxon>
        <taxon>campanulids</taxon>
        <taxon>Asterales</taxon>
        <taxon>Asteraceae</taxon>
        <taxon>Asteroideae</taxon>
        <taxon>Anthemideae</taxon>
        <taxon>Anthemidinae</taxon>
        <taxon>Tanacetum</taxon>
    </lineage>
</organism>
<keyword evidence="1" id="KW-0175">Coiled coil</keyword>
<feature type="region of interest" description="Disordered" evidence="2">
    <location>
        <begin position="1"/>
        <end position="37"/>
    </location>
</feature>
<evidence type="ECO:0000313" key="3">
    <source>
        <dbReference type="EMBL" id="GEU29695.1"/>
    </source>
</evidence>
<protein>
    <submittedName>
        <fullName evidence="3">Uncharacterized protein</fullName>
    </submittedName>
</protein>
<feature type="compositionally biased region" description="Basic and acidic residues" evidence="2">
    <location>
        <begin position="73"/>
        <end position="97"/>
    </location>
</feature>
<proteinExistence type="predicted"/>
<evidence type="ECO:0000256" key="2">
    <source>
        <dbReference type="SAM" id="MobiDB-lite"/>
    </source>
</evidence>
<evidence type="ECO:0000256" key="1">
    <source>
        <dbReference type="SAM" id="Coils"/>
    </source>
</evidence>
<gene>
    <name evidence="3" type="ORF">Tci_001673</name>
</gene>